<organism evidence="2 3">
    <name type="scientific">Owenia fusiformis</name>
    <name type="common">Polychaete worm</name>
    <dbReference type="NCBI Taxonomy" id="6347"/>
    <lineage>
        <taxon>Eukaryota</taxon>
        <taxon>Metazoa</taxon>
        <taxon>Spiralia</taxon>
        <taxon>Lophotrochozoa</taxon>
        <taxon>Annelida</taxon>
        <taxon>Polychaeta</taxon>
        <taxon>Sedentaria</taxon>
        <taxon>Canalipalpata</taxon>
        <taxon>Sabellida</taxon>
        <taxon>Oweniida</taxon>
        <taxon>Oweniidae</taxon>
        <taxon>Owenia</taxon>
    </lineage>
</organism>
<protein>
    <recommendedName>
        <fullName evidence="1">DUF4440 domain-containing protein</fullName>
    </recommendedName>
</protein>
<feature type="domain" description="DUF4440" evidence="1">
    <location>
        <begin position="27"/>
        <end position="118"/>
    </location>
</feature>
<evidence type="ECO:0000259" key="1">
    <source>
        <dbReference type="Pfam" id="PF14534"/>
    </source>
</evidence>
<dbReference type="SUPFAM" id="SSF54427">
    <property type="entry name" value="NTF2-like"/>
    <property type="match status" value="1"/>
</dbReference>
<accession>A0A8J1U4A0</accession>
<proteinExistence type="predicted"/>
<name>A0A8J1U4A0_OWEFU</name>
<sequence length="137" mass="16013">MGDIKALEEIAQANHDEFDRRWNIPGRDWDKFVEDMYSTDCKAFPPGYPPAFTRQAIAAVFKTFHERHQLHSKVHEVVKIGEDSFLATYFIKCTIDGKQVDQLTTVEVWRKENGQWRLHRDSWNSDFPPPTTSDNKS</sequence>
<dbReference type="Pfam" id="PF14534">
    <property type="entry name" value="DUF4440"/>
    <property type="match status" value="1"/>
</dbReference>
<reference evidence="2" key="1">
    <citation type="submission" date="2022-03" db="EMBL/GenBank/DDBJ databases">
        <authorList>
            <person name="Martin C."/>
        </authorList>
    </citation>
    <scope>NUCLEOTIDE SEQUENCE</scope>
</reference>
<dbReference type="EMBL" id="CAIIXF020000009">
    <property type="protein sequence ID" value="CAH1794665.1"/>
    <property type="molecule type" value="Genomic_DNA"/>
</dbReference>
<dbReference type="AlphaFoldDB" id="A0A8J1U4A0"/>
<comment type="caution">
    <text evidence="2">The sequence shown here is derived from an EMBL/GenBank/DDBJ whole genome shotgun (WGS) entry which is preliminary data.</text>
</comment>
<gene>
    <name evidence="2" type="ORF">OFUS_LOCUS19328</name>
</gene>
<dbReference type="InterPro" id="IPR032710">
    <property type="entry name" value="NTF2-like_dom_sf"/>
</dbReference>
<dbReference type="Gene3D" id="3.10.450.50">
    <property type="match status" value="1"/>
</dbReference>
<dbReference type="Proteomes" id="UP000749559">
    <property type="component" value="Unassembled WGS sequence"/>
</dbReference>
<evidence type="ECO:0000313" key="3">
    <source>
        <dbReference type="Proteomes" id="UP000749559"/>
    </source>
</evidence>
<dbReference type="InterPro" id="IPR027843">
    <property type="entry name" value="DUF4440"/>
</dbReference>
<evidence type="ECO:0000313" key="2">
    <source>
        <dbReference type="EMBL" id="CAH1794665.1"/>
    </source>
</evidence>
<keyword evidence="3" id="KW-1185">Reference proteome</keyword>